<dbReference type="Pfam" id="PF00487">
    <property type="entry name" value="FA_desaturase"/>
    <property type="match status" value="1"/>
</dbReference>
<dbReference type="InterPro" id="IPR012675">
    <property type="entry name" value="Beta-grasp_dom_sf"/>
</dbReference>
<dbReference type="Pfam" id="PF00970">
    <property type="entry name" value="FAD_binding_6"/>
    <property type="match status" value="1"/>
</dbReference>
<keyword evidence="10" id="KW-0812">Transmembrane</keyword>
<dbReference type="Pfam" id="PF00111">
    <property type="entry name" value="Fer2"/>
    <property type="match status" value="1"/>
</dbReference>
<dbReference type="HOGENOM" id="CLU_003827_14_0_11"/>
<feature type="domain" description="2Fe-2S ferredoxin-type" evidence="11">
    <location>
        <begin position="603"/>
        <end position="692"/>
    </location>
</feature>
<evidence type="ECO:0000256" key="10">
    <source>
        <dbReference type="SAM" id="Phobius"/>
    </source>
</evidence>
<dbReference type="InterPro" id="IPR005804">
    <property type="entry name" value="FA_desaturase_dom"/>
</dbReference>
<dbReference type="CDD" id="cd06214">
    <property type="entry name" value="PA_degradation_oxidoreductase_like"/>
    <property type="match status" value="1"/>
</dbReference>
<evidence type="ECO:0000259" key="11">
    <source>
        <dbReference type="PROSITE" id="PS51085"/>
    </source>
</evidence>
<dbReference type="InterPro" id="IPR050415">
    <property type="entry name" value="MRET"/>
</dbReference>
<keyword evidence="7" id="KW-0408">Iron</keyword>
<accession>A0A075V0I5</accession>
<evidence type="ECO:0000256" key="4">
    <source>
        <dbReference type="ARBA" id="ARBA00022723"/>
    </source>
</evidence>
<dbReference type="Pfam" id="PF00175">
    <property type="entry name" value="NAD_binding_1"/>
    <property type="match status" value="1"/>
</dbReference>
<keyword evidence="6" id="KW-0560">Oxidoreductase</keyword>
<dbReference type="KEGG" id="aja:AJAP_29705"/>
<evidence type="ECO:0000256" key="6">
    <source>
        <dbReference type="ARBA" id="ARBA00023002"/>
    </source>
</evidence>
<dbReference type="Gene3D" id="3.40.50.80">
    <property type="entry name" value="Nucleotide-binding domain of ferredoxin-NADP reductase (FNR) module"/>
    <property type="match status" value="1"/>
</dbReference>
<dbReference type="PROSITE" id="PS51085">
    <property type="entry name" value="2FE2S_FER_2"/>
    <property type="match status" value="1"/>
</dbReference>
<keyword evidence="14" id="KW-1185">Reference proteome</keyword>
<dbReference type="InterPro" id="IPR001433">
    <property type="entry name" value="OxRdtase_FAD/NAD-bd"/>
</dbReference>
<evidence type="ECO:0000313" key="14">
    <source>
        <dbReference type="Proteomes" id="UP000028492"/>
    </source>
</evidence>
<comment type="cofactor">
    <cofactor evidence="1">
        <name>FAD</name>
        <dbReference type="ChEBI" id="CHEBI:57692"/>
    </cofactor>
</comment>
<dbReference type="InterPro" id="IPR036010">
    <property type="entry name" value="2Fe-2S_ferredoxin-like_sf"/>
</dbReference>
<feature type="transmembrane region" description="Helical" evidence="10">
    <location>
        <begin position="174"/>
        <end position="194"/>
    </location>
</feature>
<gene>
    <name evidence="13" type="ORF">AJAP_29705</name>
</gene>
<dbReference type="SUPFAM" id="SSF63380">
    <property type="entry name" value="Riboflavin synthase domain-like"/>
    <property type="match status" value="1"/>
</dbReference>
<feature type="region of interest" description="Disordered" evidence="9">
    <location>
        <begin position="1"/>
        <end position="26"/>
    </location>
</feature>
<dbReference type="eggNOG" id="COG3239">
    <property type="taxonomic scope" value="Bacteria"/>
</dbReference>
<evidence type="ECO:0000259" key="12">
    <source>
        <dbReference type="PROSITE" id="PS51384"/>
    </source>
</evidence>
<feature type="domain" description="FAD-binding FR-type" evidence="12">
    <location>
        <begin position="325"/>
        <end position="429"/>
    </location>
</feature>
<keyword evidence="5" id="KW-0274">FAD</keyword>
<dbReference type="AlphaFoldDB" id="A0A075V0I5"/>
<dbReference type="SUPFAM" id="SSF52343">
    <property type="entry name" value="Ferredoxin reductase-like, C-terminal NADP-linked domain"/>
    <property type="match status" value="1"/>
</dbReference>
<dbReference type="InterPro" id="IPR017927">
    <property type="entry name" value="FAD-bd_FR_type"/>
</dbReference>
<organism evidence="13 14">
    <name type="scientific">Amycolatopsis japonica</name>
    <dbReference type="NCBI Taxonomy" id="208439"/>
    <lineage>
        <taxon>Bacteria</taxon>
        <taxon>Bacillati</taxon>
        <taxon>Actinomycetota</taxon>
        <taxon>Actinomycetes</taxon>
        <taxon>Pseudonocardiales</taxon>
        <taxon>Pseudonocardiaceae</taxon>
        <taxon>Amycolatopsis</taxon>
        <taxon>Amycolatopsis japonica group</taxon>
    </lineage>
</organism>
<dbReference type="Gene3D" id="2.40.30.10">
    <property type="entry name" value="Translation factors"/>
    <property type="match status" value="1"/>
</dbReference>
<keyword evidence="10" id="KW-0472">Membrane</keyword>
<protein>
    <submittedName>
        <fullName evidence="13">Conserved putative membrane protein</fullName>
    </submittedName>
</protein>
<proteinExistence type="predicted"/>
<evidence type="ECO:0000256" key="8">
    <source>
        <dbReference type="ARBA" id="ARBA00023014"/>
    </source>
</evidence>
<evidence type="ECO:0000256" key="7">
    <source>
        <dbReference type="ARBA" id="ARBA00023004"/>
    </source>
</evidence>
<keyword evidence="8" id="KW-0411">Iron-sulfur</keyword>
<dbReference type="Gene3D" id="3.10.20.30">
    <property type="match status" value="1"/>
</dbReference>
<keyword evidence="4" id="KW-0479">Metal-binding</keyword>
<dbReference type="PANTHER" id="PTHR47354">
    <property type="entry name" value="NADH OXIDOREDUCTASE HCR"/>
    <property type="match status" value="1"/>
</dbReference>
<dbReference type="GO" id="GO:0046872">
    <property type="term" value="F:metal ion binding"/>
    <property type="evidence" value="ECO:0007669"/>
    <property type="project" value="UniProtKB-KW"/>
</dbReference>
<keyword evidence="2" id="KW-0285">Flavoprotein</keyword>
<dbReference type="CDD" id="cd00207">
    <property type="entry name" value="fer2"/>
    <property type="match status" value="1"/>
</dbReference>
<feature type="transmembrane region" description="Helical" evidence="10">
    <location>
        <begin position="28"/>
        <end position="48"/>
    </location>
</feature>
<sequence>MTVAVTRSEDTGESPERRPRRGVPNPRLPLPLVSVPTVLLFTGGAMVWTGATWLVVNEAAPLWVTIPLHALVTFTMFTVLHESTHHAAGRLTWVNELLGRLAMPFVAAYGSFPLVRYIHLEHHRNTNEDAHTDPDAWTAHGPWWQLPLRWLTIDFWYARFYVARQRTRPPSERIETAAVVALSLAAFAWLTVSGHGWELLMVYLIPQRVGLAVLAWWFDWLPHHDLGAQRQNRFGATRVRVGLEWLMTPIMLCQNYHLVHHLHPAIPFYRYLRTWRDNRDAYLARDVPIATPWGRELTAAEYREWRRLTGSFDEEPPAPQPLRPSRFHSLRVAEVRPLCEGAVTVTFEVPERLRETFLFTPGQHLVIRAEVDGEEVRRAYSICSTPDSGELRIAIKHQLGGAFSTFATTELAAGDVLDVLPPDGEFTLTPERGRAGRYVALAAGSGITPILSILTATLRNEPNSKATLLYINTSGASTMFADELGALATRLGGRLHVVHYRTDERDPDLRTQRVEKPFDIVGEALAISHERYQRGRLDGTRLRALLQARLHPAKVDDWFLCGPRDLVDMARRTLAERDVPEENVHFELFQGALPVRPSRRPGPTLTVTAGGKTVEIPATVGETVLSAALRHGVDAPYACVGGACGTCRATVVRGSARMDVHYALGDDEVAAGRILTCRAVATSPELAVDYDR</sequence>
<dbReference type="InterPro" id="IPR001041">
    <property type="entry name" value="2Fe-2S_ferredoxin-type"/>
</dbReference>
<reference evidence="13 14" key="1">
    <citation type="journal article" date="2014" name="J. Biotechnol.">
        <title>Complete genome sequence of the actinobacterium Amycolatopsis japonica MG417-CF17(T) (=DSM 44213T) producing (S,S)-N,N'-ethylenediaminedisuccinic acid.</title>
        <authorList>
            <person name="Stegmann E."/>
            <person name="Albersmeier A."/>
            <person name="Spohn M."/>
            <person name="Gert H."/>
            <person name="Weber T."/>
            <person name="Wohlleben W."/>
            <person name="Kalinowski J."/>
            <person name="Ruckert C."/>
        </authorList>
    </citation>
    <scope>NUCLEOTIDE SEQUENCE [LARGE SCALE GENOMIC DNA]</scope>
    <source>
        <strain evidence="14">MG417-CF17 (DSM 44213)</strain>
    </source>
</reference>
<dbReference type="GO" id="GO:0016491">
    <property type="term" value="F:oxidoreductase activity"/>
    <property type="evidence" value="ECO:0007669"/>
    <property type="project" value="UniProtKB-KW"/>
</dbReference>
<dbReference type="PROSITE" id="PS00197">
    <property type="entry name" value="2FE2S_FER_1"/>
    <property type="match status" value="1"/>
</dbReference>
<dbReference type="eggNOG" id="COG1018">
    <property type="taxonomic scope" value="Bacteria"/>
</dbReference>
<dbReference type="PROSITE" id="PS51384">
    <property type="entry name" value="FAD_FR"/>
    <property type="match status" value="1"/>
</dbReference>
<keyword evidence="10" id="KW-1133">Transmembrane helix</keyword>
<dbReference type="PANTHER" id="PTHR47354:SF8">
    <property type="entry name" value="1,2-PHENYLACETYL-COA EPOXIDASE, SUBUNIT E"/>
    <property type="match status" value="1"/>
</dbReference>
<keyword evidence="3" id="KW-0001">2Fe-2S</keyword>
<dbReference type="STRING" id="208439.AJAP_29705"/>
<dbReference type="GO" id="GO:0050660">
    <property type="term" value="F:flavin adenine dinucleotide binding"/>
    <property type="evidence" value="ECO:0007669"/>
    <property type="project" value="TreeGrafter"/>
</dbReference>
<dbReference type="InterPro" id="IPR039261">
    <property type="entry name" value="FNR_nucleotide-bd"/>
</dbReference>
<evidence type="ECO:0000256" key="1">
    <source>
        <dbReference type="ARBA" id="ARBA00001974"/>
    </source>
</evidence>
<feature type="transmembrane region" description="Helical" evidence="10">
    <location>
        <begin position="60"/>
        <end position="80"/>
    </location>
</feature>
<dbReference type="InterPro" id="IPR017938">
    <property type="entry name" value="Riboflavin_synthase-like_b-brl"/>
</dbReference>
<evidence type="ECO:0000256" key="3">
    <source>
        <dbReference type="ARBA" id="ARBA00022714"/>
    </source>
</evidence>
<evidence type="ECO:0000256" key="9">
    <source>
        <dbReference type="SAM" id="MobiDB-lite"/>
    </source>
</evidence>
<dbReference type="EMBL" id="CP008953">
    <property type="protein sequence ID" value="AIG78773.1"/>
    <property type="molecule type" value="Genomic_DNA"/>
</dbReference>
<evidence type="ECO:0000256" key="2">
    <source>
        <dbReference type="ARBA" id="ARBA00022630"/>
    </source>
</evidence>
<name>A0A075V0I5_9PSEU</name>
<dbReference type="Proteomes" id="UP000028492">
    <property type="component" value="Chromosome"/>
</dbReference>
<dbReference type="SUPFAM" id="SSF54292">
    <property type="entry name" value="2Fe-2S ferredoxin-like"/>
    <property type="match status" value="1"/>
</dbReference>
<dbReference type="InterPro" id="IPR008333">
    <property type="entry name" value="Cbr1-like_FAD-bd_dom"/>
</dbReference>
<evidence type="ECO:0000256" key="5">
    <source>
        <dbReference type="ARBA" id="ARBA00022827"/>
    </source>
</evidence>
<dbReference type="GO" id="GO:0006629">
    <property type="term" value="P:lipid metabolic process"/>
    <property type="evidence" value="ECO:0007669"/>
    <property type="project" value="InterPro"/>
</dbReference>
<dbReference type="GO" id="GO:0051537">
    <property type="term" value="F:2 iron, 2 sulfur cluster binding"/>
    <property type="evidence" value="ECO:0007669"/>
    <property type="project" value="UniProtKB-KW"/>
</dbReference>
<dbReference type="InterPro" id="IPR006058">
    <property type="entry name" value="2Fe2S_fd_BS"/>
</dbReference>
<feature type="compositionally biased region" description="Basic and acidic residues" evidence="9">
    <location>
        <begin position="7"/>
        <end position="17"/>
    </location>
</feature>
<evidence type="ECO:0000313" key="13">
    <source>
        <dbReference type="EMBL" id="AIG78773.1"/>
    </source>
</evidence>